<dbReference type="InterPro" id="IPR012651">
    <property type="entry name" value="Thia_Transptr_ThiT"/>
</dbReference>
<keyword evidence="3" id="KW-1185">Reference proteome</keyword>
<dbReference type="Gene3D" id="1.10.1760.20">
    <property type="match status" value="1"/>
</dbReference>
<evidence type="ECO:0000313" key="3">
    <source>
        <dbReference type="Proteomes" id="UP001314796"/>
    </source>
</evidence>
<feature type="transmembrane region" description="Helical" evidence="1">
    <location>
        <begin position="76"/>
        <end position="102"/>
    </location>
</feature>
<dbReference type="Proteomes" id="UP001314796">
    <property type="component" value="Unassembled WGS sequence"/>
</dbReference>
<reference evidence="2 3" key="1">
    <citation type="submission" date="2021-01" db="EMBL/GenBank/DDBJ databases">
        <title>Genomic Encyclopedia of Type Strains, Phase IV (KMG-IV): sequencing the most valuable type-strain genomes for metagenomic binning, comparative biology and taxonomic classification.</title>
        <authorList>
            <person name="Goeker M."/>
        </authorList>
    </citation>
    <scope>NUCLEOTIDE SEQUENCE [LARGE SCALE GENOMIC DNA]</scope>
    <source>
        <strain evidence="2 3">DSM 25890</strain>
    </source>
</reference>
<feature type="transmembrane region" description="Helical" evidence="1">
    <location>
        <begin position="171"/>
        <end position="196"/>
    </location>
</feature>
<organism evidence="2 3">
    <name type="scientific">Alkaliphilus hydrothermalis</name>
    <dbReference type="NCBI Taxonomy" id="1482730"/>
    <lineage>
        <taxon>Bacteria</taxon>
        <taxon>Bacillati</taxon>
        <taxon>Bacillota</taxon>
        <taxon>Clostridia</taxon>
        <taxon>Peptostreptococcales</taxon>
        <taxon>Natronincolaceae</taxon>
        <taxon>Alkaliphilus</taxon>
    </lineage>
</organism>
<keyword evidence="1" id="KW-1133">Transmembrane helix</keyword>
<dbReference type="RefSeq" id="WP_243427978.1">
    <property type="nucleotide sequence ID" value="NZ_JAFBEE010000024.1"/>
</dbReference>
<dbReference type="Pfam" id="PF09515">
    <property type="entry name" value="Thia_YuaJ"/>
    <property type="match status" value="1"/>
</dbReference>
<accession>A0ABS2NTL4</accession>
<comment type="caution">
    <text evidence="2">The sequence shown here is derived from an EMBL/GenBank/DDBJ whole genome shotgun (WGS) entry which is preliminary data.</text>
</comment>
<keyword evidence="1" id="KW-0472">Membrane</keyword>
<dbReference type="EMBL" id="JAFBEE010000024">
    <property type="protein sequence ID" value="MBM7616112.1"/>
    <property type="molecule type" value="Genomic_DNA"/>
</dbReference>
<proteinExistence type="predicted"/>
<dbReference type="NCBIfam" id="TIGR02357">
    <property type="entry name" value="ECF_ThiT_YuaJ"/>
    <property type="match status" value="1"/>
</dbReference>
<gene>
    <name evidence="2" type="ORF">JOC73_002688</name>
</gene>
<feature type="transmembrane region" description="Helical" evidence="1">
    <location>
        <begin position="114"/>
        <end position="134"/>
    </location>
</feature>
<keyword evidence="1" id="KW-0812">Transmembrane</keyword>
<sequence length="212" mass="23233">MKEMFEKLFEFTPATLSILAVLAIIGIGGLVFLKKSKEVQFTTRMIVYGSLCISLSFVLSFIRLGRLPQGGTITPASMLPMILFAVMFGPIPGIIAGLAYGMLQYFQDGYVVHWAQFFLDYPLAFGLLGLAGLYRKNLVVSTFIGGLGRFTMHFLSGIIFFAEYAPEGTPVALYSLIYNGSFLGVDLLICAAIAILPQIRNITRYVQGNATL</sequence>
<feature type="transmembrane region" description="Helical" evidence="1">
    <location>
        <begin position="12"/>
        <end position="33"/>
    </location>
</feature>
<protein>
    <submittedName>
        <fullName evidence="2">Thiamine transporter</fullName>
    </submittedName>
</protein>
<feature type="transmembrane region" description="Helical" evidence="1">
    <location>
        <begin position="146"/>
        <end position="165"/>
    </location>
</feature>
<evidence type="ECO:0000256" key="1">
    <source>
        <dbReference type="SAM" id="Phobius"/>
    </source>
</evidence>
<evidence type="ECO:0000313" key="2">
    <source>
        <dbReference type="EMBL" id="MBM7616112.1"/>
    </source>
</evidence>
<name>A0ABS2NTL4_9FIRM</name>
<feature type="transmembrane region" description="Helical" evidence="1">
    <location>
        <begin position="45"/>
        <end position="64"/>
    </location>
</feature>